<dbReference type="InterPro" id="IPR001509">
    <property type="entry name" value="Epimerase_deHydtase"/>
</dbReference>
<feature type="domain" description="NAD-dependent epimerase/dehydratase" evidence="2">
    <location>
        <begin position="6"/>
        <end position="215"/>
    </location>
</feature>
<dbReference type="Pfam" id="PF08338">
    <property type="entry name" value="DUF1731"/>
    <property type="match status" value="1"/>
</dbReference>
<organism evidence="4 5">
    <name type="scientific">Streptomyces polyrhachis</name>
    <dbReference type="NCBI Taxonomy" id="1282885"/>
    <lineage>
        <taxon>Bacteria</taxon>
        <taxon>Bacillati</taxon>
        <taxon>Actinomycetota</taxon>
        <taxon>Actinomycetes</taxon>
        <taxon>Kitasatosporales</taxon>
        <taxon>Streptomycetaceae</taxon>
        <taxon>Streptomyces</taxon>
    </lineage>
</organism>
<comment type="similarity">
    <text evidence="1">Belongs to the NAD(P)-dependent epimerase/dehydratase family. SDR39U1 subfamily.</text>
</comment>
<dbReference type="NCBIfam" id="TIGR01777">
    <property type="entry name" value="yfcH"/>
    <property type="match status" value="1"/>
</dbReference>
<keyword evidence="5" id="KW-1185">Reference proteome</keyword>
<dbReference type="InterPro" id="IPR010099">
    <property type="entry name" value="SDR39U1"/>
</dbReference>
<dbReference type="InterPro" id="IPR013549">
    <property type="entry name" value="DUF1731"/>
</dbReference>
<gene>
    <name evidence="4" type="ORF">ACFQLX_23790</name>
</gene>
<feature type="domain" description="DUF1731" evidence="3">
    <location>
        <begin position="255"/>
        <end position="300"/>
    </location>
</feature>
<dbReference type="Pfam" id="PF01370">
    <property type="entry name" value="Epimerase"/>
    <property type="match status" value="1"/>
</dbReference>
<dbReference type="EMBL" id="JBHSZO010000052">
    <property type="protein sequence ID" value="MFC7221158.1"/>
    <property type="molecule type" value="Genomic_DNA"/>
</dbReference>
<sequence length="302" mass="32166">MSPMRIAVTGASGLLGSALTRSLQQDSHQVVRLVRREPATPGEVRWDPEGGHLDTARLGEVDAFVHLAAKSIGMRRWTAPVKRAHWDSRVRGTATVARALAAMERPPRVFVCGSAVGYYGDTGERRTDEGAGPGTGFLAEMVQAWEGAAEPVERAGVRTVFARSGLVVARHGGAWGHLFPIFRAGLGGRLGDGRQFWSFIALHDHVAAMRHLIDPPSPAAALSGPVNLTAPEPVTNREVTAAMGRVLHRPTALTVPAPALRLVMGDFADDMLGSQRVVPAKLLDSGFSFAFPGIEQAVRAVA</sequence>
<comment type="caution">
    <text evidence="4">The sequence shown here is derived from an EMBL/GenBank/DDBJ whole genome shotgun (WGS) entry which is preliminary data.</text>
</comment>
<name>A0ABW2GK87_9ACTN</name>
<protein>
    <submittedName>
        <fullName evidence="4">TIGR01777 family oxidoreductase</fullName>
    </submittedName>
</protein>
<evidence type="ECO:0000256" key="1">
    <source>
        <dbReference type="ARBA" id="ARBA00009353"/>
    </source>
</evidence>
<dbReference type="PANTHER" id="PTHR11092:SF0">
    <property type="entry name" value="EPIMERASE FAMILY PROTEIN SDR39U1"/>
    <property type="match status" value="1"/>
</dbReference>
<evidence type="ECO:0000313" key="4">
    <source>
        <dbReference type="EMBL" id="MFC7221158.1"/>
    </source>
</evidence>
<dbReference type="SUPFAM" id="SSF51735">
    <property type="entry name" value="NAD(P)-binding Rossmann-fold domains"/>
    <property type="match status" value="1"/>
</dbReference>
<evidence type="ECO:0000259" key="2">
    <source>
        <dbReference type="Pfam" id="PF01370"/>
    </source>
</evidence>
<proteinExistence type="inferred from homology"/>
<dbReference type="InterPro" id="IPR036291">
    <property type="entry name" value="NAD(P)-bd_dom_sf"/>
</dbReference>
<dbReference type="RefSeq" id="WP_386418317.1">
    <property type="nucleotide sequence ID" value="NZ_JBHSZO010000052.1"/>
</dbReference>
<evidence type="ECO:0000313" key="5">
    <source>
        <dbReference type="Proteomes" id="UP001596413"/>
    </source>
</evidence>
<dbReference type="PANTHER" id="PTHR11092">
    <property type="entry name" value="SUGAR NUCLEOTIDE EPIMERASE RELATED"/>
    <property type="match status" value="1"/>
</dbReference>
<dbReference type="Gene3D" id="3.40.50.720">
    <property type="entry name" value="NAD(P)-binding Rossmann-like Domain"/>
    <property type="match status" value="1"/>
</dbReference>
<evidence type="ECO:0000259" key="3">
    <source>
        <dbReference type="Pfam" id="PF08338"/>
    </source>
</evidence>
<dbReference type="Proteomes" id="UP001596413">
    <property type="component" value="Unassembled WGS sequence"/>
</dbReference>
<accession>A0ABW2GK87</accession>
<reference evidence="5" key="1">
    <citation type="journal article" date="2019" name="Int. J. Syst. Evol. Microbiol.">
        <title>The Global Catalogue of Microorganisms (GCM) 10K type strain sequencing project: providing services to taxonomists for standard genome sequencing and annotation.</title>
        <authorList>
            <consortium name="The Broad Institute Genomics Platform"/>
            <consortium name="The Broad Institute Genome Sequencing Center for Infectious Disease"/>
            <person name="Wu L."/>
            <person name="Ma J."/>
        </authorList>
    </citation>
    <scope>NUCLEOTIDE SEQUENCE [LARGE SCALE GENOMIC DNA]</scope>
    <source>
        <strain evidence="5">CGMCC 1.13681</strain>
    </source>
</reference>